<sequence>MSTPPQPQPKRGIVKQVLSGDSVIIRGVPKGGPPPEKQINLSNITAPKLARRAIGNSEETKDEPYAWEAREFLRKKIIGEDVLFTVEKPPNTTREYGVIYIGKDIATAENLTETLISEGLVSVRREGVRAGPELQRLIELEDAAKSAGKGKWATSGAQEHIRDIKWSVDNPRNFVDKCGGKPIAAVIEHVRDGSTIRAFLTPDFYHITLMISGIRCPGFKLNAEGKPDPNAVVPYSEEAKFFVESRLLQRDVEIVLESVNNNNFVGSIIHPKGNIAEALLQEGFAHCVDWSIAFMKTGADKLRAAEKIAKEAKKRIWENYQPNTTQISGKEKEFSGTVFEVVNGDALVVKLADGSLKKVFLASIRPPRPSDEKPGEPLPPRVKGSRPLYDIPWMFEAREFLRKKLIGKRVNVVVDYIQAAKDNFPEKTGCTITIGGVNVAEAMVSKGLATVVRYRQDDDQRSSHYDELLAAEMKAAKSGSGVHSKKNIPNHRVADVSGDVPKAKQFLPFLQRAARTEALVEFVASGSRLRLYIAKETCLVTFLLAGISCPRGSRPGPNGVHMEGEAFGEEALIFTKDKCLQREVEIHVESMDKAGNFIGWLWVDGTNLSVALVEEGYATIHFSAERSEYFRSLKAAEDSAKAKKLRRWKDYVEEDEEEEKKQEEDRVLERNIDYQDVVITEATQELHFYAQSVKEGPKLETLMAKIEQEFSANPPLAGAYNPKRGDICAAKFPHDNLWYRARVEKVSGPNVTVFYIDYGNREIINVTSCASLPSSFTNDKPYQDLKKFTSNDDQLDEFFINIFSRVNASQGLIYFTKKILVLFHSNAAVEQSFSVNKECMVENLHEDDSLIAQRVSYDAVTAAGGLLNMTISKKIIHAVRNTSGIRKKALENKRKIEVDLSQKRKTAS</sequence>
<dbReference type="CDD" id="cd00175">
    <property type="entry name" value="SNc"/>
    <property type="match status" value="4"/>
</dbReference>
<dbReference type="Pfam" id="PF00567">
    <property type="entry name" value="TUDOR"/>
    <property type="match status" value="1"/>
</dbReference>
<dbReference type="SMART" id="SM00318">
    <property type="entry name" value="SNc"/>
    <property type="match status" value="4"/>
</dbReference>
<feature type="domain" description="Tudor" evidence="6">
    <location>
        <begin position="721"/>
        <end position="779"/>
    </location>
</feature>
<dbReference type="PROSITE" id="PS50830">
    <property type="entry name" value="TNASE_3"/>
    <property type="match status" value="4"/>
</dbReference>
<dbReference type="GO" id="GO:0031332">
    <property type="term" value="C:RNAi effector complex"/>
    <property type="evidence" value="ECO:0007669"/>
    <property type="project" value="InterPro"/>
</dbReference>
<dbReference type="GO" id="GO:0004518">
    <property type="term" value="F:nuclease activity"/>
    <property type="evidence" value="ECO:0007669"/>
    <property type="project" value="TreeGrafter"/>
</dbReference>
<feature type="domain" description="TNase-like" evidence="7">
    <location>
        <begin position="181"/>
        <end position="319"/>
    </location>
</feature>
<dbReference type="AlphaFoldDB" id="A0A7R9HZ28"/>
<dbReference type="SUPFAM" id="SSF50199">
    <property type="entry name" value="Staphylococcal nuclease"/>
    <property type="match status" value="4"/>
</dbReference>
<dbReference type="InterPro" id="IPR047386">
    <property type="entry name" value="Tudor_TDRD11"/>
</dbReference>
<dbReference type="PANTHER" id="PTHR12302">
    <property type="entry name" value="EBNA2 BINDING PROTEIN P100"/>
    <property type="match status" value="1"/>
</dbReference>
<dbReference type="EMBL" id="OD564642">
    <property type="protein sequence ID" value="CAD7439287.1"/>
    <property type="molecule type" value="Genomic_DNA"/>
</dbReference>
<dbReference type="GO" id="GO:0006402">
    <property type="term" value="P:mRNA catabolic process"/>
    <property type="evidence" value="ECO:0007669"/>
    <property type="project" value="UniProtKB-UniRule"/>
</dbReference>
<dbReference type="CDD" id="cd20433">
    <property type="entry name" value="Tudor_TDRD11"/>
    <property type="match status" value="1"/>
</dbReference>
<dbReference type="FunFam" id="2.40.50.90:FF:000001">
    <property type="entry name" value="Staphylococcal nuclease domain-containing protein"/>
    <property type="match status" value="1"/>
</dbReference>
<feature type="domain" description="TNase-like" evidence="7">
    <location>
        <begin position="332"/>
        <end position="485"/>
    </location>
</feature>
<dbReference type="GO" id="GO:0003723">
    <property type="term" value="F:RNA binding"/>
    <property type="evidence" value="ECO:0007669"/>
    <property type="project" value="UniProtKB-UniRule"/>
</dbReference>
<evidence type="ECO:0000259" key="6">
    <source>
        <dbReference type="PROSITE" id="PS50304"/>
    </source>
</evidence>
<dbReference type="InterPro" id="IPR016685">
    <property type="entry name" value="Silence_cplx_Nase-comp_TudorSN"/>
</dbReference>
<evidence type="ECO:0000259" key="7">
    <source>
        <dbReference type="PROSITE" id="PS50830"/>
    </source>
</evidence>
<dbReference type="SMART" id="SM00333">
    <property type="entry name" value="TUDOR"/>
    <property type="match status" value="1"/>
</dbReference>
<dbReference type="InterPro" id="IPR016071">
    <property type="entry name" value="Staphylococal_nuclease_OB-fold"/>
</dbReference>
<protein>
    <recommendedName>
        <fullName evidence="2">Staphylococcal nuclease domain-containing protein 1</fullName>
    </recommendedName>
</protein>
<feature type="domain" description="TNase-like" evidence="7">
    <location>
        <begin position="514"/>
        <end position="650"/>
    </location>
</feature>
<dbReference type="FunFam" id="2.40.50.90:FF:000004">
    <property type="entry name" value="Staphylococcal nuclease domain-containing protein"/>
    <property type="match status" value="1"/>
</dbReference>
<dbReference type="PIRSF" id="PIRSF017179">
    <property type="entry name" value="RISC-Tudor-SN"/>
    <property type="match status" value="1"/>
</dbReference>
<dbReference type="GO" id="GO:0031047">
    <property type="term" value="P:regulatory ncRNA-mediated gene silencing"/>
    <property type="evidence" value="ECO:0007669"/>
    <property type="project" value="UniProtKB-UniRule"/>
</dbReference>
<dbReference type="SUPFAM" id="SSF63748">
    <property type="entry name" value="Tudor/PWWP/MBT"/>
    <property type="match status" value="1"/>
</dbReference>
<evidence type="ECO:0000256" key="3">
    <source>
        <dbReference type="ARBA" id="ARBA00022490"/>
    </source>
</evidence>
<evidence type="ECO:0000256" key="5">
    <source>
        <dbReference type="PIRNR" id="PIRNR017179"/>
    </source>
</evidence>
<dbReference type="GO" id="GO:0005829">
    <property type="term" value="C:cytosol"/>
    <property type="evidence" value="ECO:0007669"/>
    <property type="project" value="UniProtKB-UniRule"/>
</dbReference>
<reference evidence="8" key="1">
    <citation type="submission" date="2020-11" db="EMBL/GenBank/DDBJ databases">
        <authorList>
            <person name="Tran Van P."/>
        </authorList>
    </citation>
    <scope>NUCLEOTIDE SEQUENCE</scope>
</reference>
<evidence type="ECO:0000256" key="1">
    <source>
        <dbReference type="ARBA" id="ARBA00004496"/>
    </source>
</evidence>
<evidence type="ECO:0000313" key="8">
    <source>
        <dbReference type="EMBL" id="CAD7439287.1"/>
    </source>
</evidence>
<evidence type="ECO:0000256" key="2">
    <source>
        <dbReference type="ARBA" id="ARBA00017230"/>
    </source>
</evidence>
<dbReference type="FunFam" id="2.30.30.140:FF:000018">
    <property type="entry name" value="Serine/threonine-protein kinase 31"/>
    <property type="match status" value="1"/>
</dbReference>
<gene>
    <name evidence="8" type="ORF">TBIB3V08_LOCUS1858</name>
</gene>
<proteinExistence type="predicted"/>
<evidence type="ECO:0000256" key="4">
    <source>
        <dbReference type="ARBA" id="ARBA00022737"/>
    </source>
</evidence>
<keyword evidence="3 5" id="KW-0963">Cytoplasm</keyword>
<name>A0A7R9HZ28_9NEOP</name>
<dbReference type="PROSITE" id="PS50304">
    <property type="entry name" value="TUDOR"/>
    <property type="match status" value="1"/>
</dbReference>
<dbReference type="FunFam" id="2.40.50.90:FF:000003">
    <property type="entry name" value="Staphylococcal nuclease domain-containing protein"/>
    <property type="match status" value="1"/>
</dbReference>
<dbReference type="Pfam" id="PF00565">
    <property type="entry name" value="SNase"/>
    <property type="match status" value="4"/>
</dbReference>
<dbReference type="PANTHER" id="PTHR12302:SF2">
    <property type="entry name" value="STAPHYLOCOCCAL NUCLEASE DOMAIN-CONTAINING PROTEIN 1"/>
    <property type="match status" value="1"/>
</dbReference>
<comment type="subcellular location">
    <subcellularLocation>
        <location evidence="1 5">Cytoplasm</location>
    </subcellularLocation>
</comment>
<dbReference type="Gene3D" id="2.40.50.90">
    <property type="match status" value="5"/>
</dbReference>
<keyword evidence="4" id="KW-0677">Repeat</keyword>
<dbReference type="GO" id="GO:0005634">
    <property type="term" value="C:nucleus"/>
    <property type="evidence" value="ECO:0007669"/>
    <property type="project" value="TreeGrafter"/>
</dbReference>
<accession>A0A7R9HZ28</accession>
<dbReference type="FunFam" id="2.40.50.90:FF:000002">
    <property type="entry name" value="Staphylococcal nuclease domain-containing protein"/>
    <property type="match status" value="1"/>
</dbReference>
<organism evidence="8">
    <name type="scientific">Timema bartmani</name>
    <dbReference type="NCBI Taxonomy" id="61472"/>
    <lineage>
        <taxon>Eukaryota</taxon>
        <taxon>Metazoa</taxon>
        <taxon>Ecdysozoa</taxon>
        <taxon>Arthropoda</taxon>
        <taxon>Hexapoda</taxon>
        <taxon>Insecta</taxon>
        <taxon>Pterygota</taxon>
        <taxon>Neoptera</taxon>
        <taxon>Polyneoptera</taxon>
        <taxon>Phasmatodea</taxon>
        <taxon>Timematodea</taxon>
        <taxon>Timematoidea</taxon>
        <taxon>Timematidae</taxon>
        <taxon>Timema</taxon>
    </lineage>
</organism>
<feature type="domain" description="TNase-like" evidence="7">
    <location>
        <begin position="8"/>
        <end position="154"/>
    </location>
</feature>
<dbReference type="InterPro" id="IPR035437">
    <property type="entry name" value="SNase_OB-fold_sf"/>
</dbReference>
<dbReference type="InterPro" id="IPR002999">
    <property type="entry name" value="Tudor"/>
</dbReference>
<dbReference type="Gene3D" id="2.30.30.140">
    <property type="match status" value="1"/>
</dbReference>